<evidence type="ECO:0000313" key="4">
    <source>
        <dbReference type="Proteomes" id="UP000175989"/>
    </source>
</evidence>
<comment type="caution">
    <text evidence="3">The sequence shown here is derived from an EMBL/GenBank/DDBJ whole genome shotgun (WGS) entry which is preliminary data.</text>
</comment>
<keyword evidence="4" id="KW-1185">Reference proteome</keyword>
<dbReference type="Pfam" id="PF07589">
    <property type="entry name" value="PEP-CTERM"/>
    <property type="match status" value="1"/>
</dbReference>
<name>A0A1E7WZU9_9BURK</name>
<feature type="chain" id="PRO_5009208055" evidence="1">
    <location>
        <begin position="27"/>
        <end position="202"/>
    </location>
</feature>
<dbReference type="Proteomes" id="UP000175989">
    <property type="component" value="Unassembled WGS sequence"/>
</dbReference>
<proteinExistence type="predicted"/>
<evidence type="ECO:0000313" key="3">
    <source>
        <dbReference type="EMBL" id="OFA05434.1"/>
    </source>
</evidence>
<dbReference type="NCBIfam" id="TIGR02595">
    <property type="entry name" value="PEP_CTERM"/>
    <property type="match status" value="1"/>
</dbReference>
<dbReference type="EMBL" id="LROM01000066">
    <property type="protein sequence ID" value="OFA05434.1"/>
    <property type="molecule type" value="Genomic_DNA"/>
</dbReference>
<accession>A0A1E7WZU9</accession>
<evidence type="ECO:0000256" key="1">
    <source>
        <dbReference type="SAM" id="SignalP"/>
    </source>
</evidence>
<dbReference type="InterPro" id="IPR013424">
    <property type="entry name" value="Ice-binding_C"/>
</dbReference>
<reference evidence="4" key="1">
    <citation type="journal article" date="2016" name="Front. Microbiol.">
        <title>Molecular Keys to the Janthinobacterium and Duganella spp. Interaction with the Plant Pathogen Fusarium graminearum.</title>
        <authorList>
            <person name="Haack F.S."/>
            <person name="Poehlein A."/>
            <person name="Kroger C."/>
            <person name="Voigt C.A."/>
            <person name="Piepenbring M."/>
            <person name="Bode H.B."/>
            <person name="Daniel R."/>
            <person name="Schafer W."/>
            <person name="Streit W.R."/>
        </authorList>
    </citation>
    <scope>NUCLEOTIDE SEQUENCE [LARGE SCALE GENOMIC DNA]</scope>
    <source>
        <strain evidence="4">T54</strain>
    </source>
</reference>
<protein>
    <submittedName>
        <fullName evidence="3">PEP-CTERM motif protein</fullName>
    </submittedName>
</protein>
<dbReference type="AlphaFoldDB" id="A0A1E7WZU9"/>
<keyword evidence="1" id="KW-0732">Signal</keyword>
<feature type="domain" description="Ice-binding protein C-terminal" evidence="2">
    <location>
        <begin position="168"/>
        <end position="192"/>
    </location>
</feature>
<feature type="signal peptide" evidence="1">
    <location>
        <begin position="1"/>
        <end position="26"/>
    </location>
</feature>
<evidence type="ECO:0000259" key="2">
    <source>
        <dbReference type="Pfam" id="PF07589"/>
    </source>
</evidence>
<organism evidence="3 4">
    <name type="scientific">Duganella phyllosphaerae</name>
    <dbReference type="NCBI Taxonomy" id="762836"/>
    <lineage>
        <taxon>Bacteria</taxon>
        <taxon>Pseudomonadati</taxon>
        <taxon>Pseudomonadota</taxon>
        <taxon>Betaproteobacteria</taxon>
        <taxon>Burkholderiales</taxon>
        <taxon>Oxalobacteraceae</taxon>
        <taxon>Telluria group</taxon>
        <taxon>Duganella</taxon>
    </lineage>
</organism>
<sequence>MACMRKRLLCGLLASVPVLATNAAVADTFTFELTWSGQWAYGPDGPYGNSDAKASAVVVVEAPASDPNVSMDRIRSMTMTVGDAVVGNGTFSQRDFTSISTSYRLLPTLALNERFWLTSYNLYDFTFFGKGNGAPTQFANYTLWSGGVQGSNALYMSSMYVTRTLTSAVPEPATAALLLGGLALVGAIARRRSSPGADNLRY</sequence>
<gene>
    <name evidence="3" type="ORF">DUPY_15480</name>
</gene>